<keyword evidence="2 7" id="KW-0645">Protease</keyword>
<protein>
    <submittedName>
        <fullName evidence="7">HtrA protease/chaperone protein</fullName>
    </submittedName>
</protein>
<evidence type="ECO:0000256" key="2">
    <source>
        <dbReference type="ARBA" id="ARBA00022670"/>
    </source>
</evidence>
<dbReference type="GO" id="GO:0006508">
    <property type="term" value="P:proteolysis"/>
    <property type="evidence" value="ECO:0007669"/>
    <property type="project" value="UniProtKB-KW"/>
</dbReference>
<dbReference type="InterPro" id="IPR001940">
    <property type="entry name" value="Peptidase_S1C"/>
</dbReference>
<dbReference type="SUPFAM" id="SSF50156">
    <property type="entry name" value="PDZ domain-like"/>
    <property type="match status" value="1"/>
</dbReference>
<feature type="chain" id="PRO_5026921644" evidence="5">
    <location>
        <begin position="27"/>
        <end position="463"/>
    </location>
</feature>
<keyword evidence="5" id="KW-0732">Signal</keyword>
<dbReference type="InterPro" id="IPR051201">
    <property type="entry name" value="Chloro_Bact_Ser_Proteases"/>
</dbReference>
<dbReference type="PANTHER" id="PTHR43343:SF3">
    <property type="entry name" value="PROTEASE DO-LIKE 8, CHLOROPLASTIC"/>
    <property type="match status" value="1"/>
</dbReference>
<dbReference type="GO" id="GO:0004252">
    <property type="term" value="F:serine-type endopeptidase activity"/>
    <property type="evidence" value="ECO:0007669"/>
    <property type="project" value="InterPro"/>
</dbReference>
<dbReference type="Gene3D" id="2.30.42.10">
    <property type="match status" value="1"/>
</dbReference>
<evidence type="ECO:0000256" key="1">
    <source>
        <dbReference type="ARBA" id="ARBA00010541"/>
    </source>
</evidence>
<evidence type="ECO:0000256" key="3">
    <source>
        <dbReference type="ARBA" id="ARBA00022801"/>
    </source>
</evidence>
<comment type="similarity">
    <text evidence="1">Belongs to the peptidase S1C family.</text>
</comment>
<dbReference type="PROSITE" id="PS50106">
    <property type="entry name" value="PDZ"/>
    <property type="match status" value="1"/>
</dbReference>
<dbReference type="Gene3D" id="2.40.10.10">
    <property type="entry name" value="Trypsin-like serine proteases"/>
    <property type="match status" value="2"/>
</dbReference>
<evidence type="ECO:0000256" key="4">
    <source>
        <dbReference type="SAM" id="MobiDB-lite"/>
    </source>
</evidence>
<keyword evidence="3" id="KW-0378">Hydrolase</keyword>
<accession>A0A6J4VBH9</accession>
<dbReference type="Pfam" id="PF13365">
    <property type="entry name" value="Trypsin_2"/>
    <property type="match status" value="1"/>
</dbReference>
<dbReference type="PRINTS" id="PR00834">
    <property type="entry name" value="PROTEASES2C"/>
</dbReference>
<gene>
    <name evidence="7" type="ORF">AVDCRST_MAG59-3970</name>
</gene>
<proteinExistence type="inferred from homology"/>
<dbReference type="InterPro" id="IPR043504">
    <property type="entry name" value="Peptidase_S1_PA_chymotrypsin"/>
</dbReference>
<reference evidence="7" key="1">
    <citation type="submission" date="2020-02" db="EMBL/GenBank/DDBJ databases">
        <authorList>
            <person name="Meier V. D."/>
        </authorList>
    </citation>
    <scope>NUCLEOTIDE SEQUENCE</scope>
    <source>
        <strain evidence="7">AVDCRST_MAG59</strain>
    </source>
</reference>
<evidence type="ECO:0000256" key="5">
    <source>
        <dbReference type="SAM" id="SignalP"/>
    </source>
</evidence>
<dbReference type="EMBL" id="CADCWF010000287">
    <property type="protein sequence ID" value="CAA9574735.1"/>
    <property type="molecule type" value="Genomic_DNA"/>
</dbReference>
<feature type="region of interest" description="Disordered" evidence="4">
    <location>
        <begin position="137"/>
        <end position="160"/>
    </location>
</feature>
<feature type="region of interest" description="Disordered" evidence="4">
    <location>
        <begin position="62"/>
        <end position="101"/>
    </location>
</feature>
<dbReference type="InterPro" id="IPR036034">
    <property type="entry name" value="PDZ_sf"/>
</dbReference>
<dbReference type="InterPro" id="IPR009003">
    <property type="entry name" value="Peptidase_S1_PA"/>
</dbReference>
<evidence type="ECO:0000313" key="7">
    <source>
        <dbReference type="EMBL" id="CAA9574735.1"/>
    </source>
</evidence>
<organism evidence="7">
    <name type="scientific">uncultured Thermomicrobiales bacterium</name>
    <dbReference type="NCBI Taxonomy" id="1645740"/>
    <lineage>
        <taxon>Bacteria</taxon>
        <taxon>Pseudomonadati</taxon>
        <taxon>Thermomicrobiota</taxon>
        <taxon>Thermomicrobia</taxon>
        <taxon>Thermomicrobiales</taxon>
        <taxon>environmental samples</taxon>
    </lineage>
</organism>
<feature type="domain" description="PDZ" evidence="6">
    <location>
        <begin position="354"/>
        <end position="419"/>
    </location>
</feature>
<feature type="compositionally biased region" description="Pro residues" evidence="4">
    <location>
        <begin position="139"/>
        <end position="158"/>
    </location>
</feature>
<name>A0A6J4VBH9_9BACT</name>
<sequence>MTRFRVFARPVLAALAAGLLAVPAAAQEPAPPAPGVAVARGPLTAWCEPGQTLLGGGFELLGTVPPAAPPAEGEEAPPAPPPPPLVATNRPTARGDADGGLAQTGWTVLPNSIVGNTAGPLYAYALCLGEPFPAAESAPLPPPPRLPEAPPPPLPPTDPGDAVAVFDEVSLSVVTVVVEGPNPETGRAEPISSGSGFFIDGAGHIVTNNHVVDGGASFSVVLADGSERPASLVGADPNSDLAVLKVDGPVPDVLPLGNSEDLRPGQAVLAIGSPLGTFTNTVTDGIVGAVARTLPADDAGPELLDLIQHNAAINPGNSGGPLVTLTGEVVGVNTAGFEDTQGLFFAVPSSTVAKVSGQLIADGRVDYPFMGVSVFPLDEATIAQWELPVANGSYVESVVPDGPSARAGILPGDVVVAIELEPVSAERSLAGVLFRYVPGETVQATVQRGTERFRVPVTLAVRP</sequence>
<feature type="signal peptide" evidence="5">
    <location>
        <begin position="1"/>
        <end position="26"/>
    </location>
</feature>
<dbReference type="Pfam" id="PF13180">
    <property type="entry name" value="PDZ_2"/>
    <property type="match status" value="1"/>
</dbReference>
<evidence type="ECO:0000259" key="6">
    <source>
        <dbReference type="PROSITE" id="PS50106"/>
    </source>
</evidence>
<dbReference type="SMART" id="SM00228">
    <property type="entry name" value="PDZ"/>
    <property type="match status" value="1"/>
</dbReference>
<dbReference type="InterPro" id="IPR001478">
    <property type="entry name" value="PDZ"/>
</dbReference>
<dbReference type="PANTHER" id="PTHR43343">
    <property type="entry name" value="PEPTIDASE S12"/>
    <property type="match status" value="1"/>
</dbReference>
<dbReference type="CDD" id="cd06779">
    <property type="entry name" value="cpPDZ_Deg_HtrA-like"/>
    <property type="match status" value="1"/>
</dbReference>
<dbReference type="SUPFAM" id="SSF50494">
    <property type="entry name" value="Trypsin-like serine proteases"/>
    <property type="match status" value="1"/>
</dbReference>
<dbReference type="AlphaFoldDB" id="A0A6J4VBH9"/>